<dbReference type="InterPro" id="IPR051916">
    <property type="entry name" value="GPI-anchor_lipid_remodeler"/>
</dbReference>
<dbReference type="Gene3D" id="3.60.10.10">
    <property type="entry name" value="Endonuclease/exonuclease/phosphatase"/>
    <property type="match status" value="1"/>
</dbReference>
<keyword evidence="2" id="KW-0255">Endonuclease</keyword>
<proteinExistence type="predicted"/>
<protein>
    <submittedName>
        <fullName evidence="2">Endonuclease/exonuclease/phosphatase family protein</fullName>
    </submittedName>
</protein>
<keyword evidence="2" id="KW-0269">Exonuclease</keyword>
<organism evidence="2">
    <name type="scientific">hydrothermal vent metagenome</name>
    <dbReference type="NCBI Taxonomy" id="652676"/>
    <lineage>
        <taxon>unclassified sequences</taxon>
        <taxon>metagenomes</taxon>
        <taxon>ecological metagenomes</taxon>
    </lineage>
</organism>
<dbReference type="GO" id="GO:0004527">
    <property type="term" value="F:exonuclease activity"/>
    <property type="evidence" value="ECO:0007669"/>
    <property type="project" value="UniProtKB-KW"/>
</dbReference>
<dbReference type="GO" id="GO:0006506">
    <property type="term" value="P:GPI anchor biosynthetic process"/>
    <property type="evidence" value="ECO:0007669"/>
    <property type="project" value="TreeGrafter"/>
</dbReference>
<name>A0A3B0VQB2_9ZZZZ</name>
<sequence length="246" mass="27867">MRFLLYNIRYCTGIGIRFHLPLPYAGYLKHTGVNLESIAAFIKSVKPDIAGLIEVDEGSFRTDNHLCQASTIASELGFSYVVESKYGTRSVAQKMPILNKQGNALLSKKEIISHRFHYFNEGIKRLVIEARLAEVTVFLVHLSLMFRKRHYQLEHLYKLIRNVQGPIIVAGDFNVLWGGRELELFLAATGLQNANGRGSPSHPSRSPKRQLDFILHSPELEVSNFQIPSVRYSDHAPLVCDFTLRS</sequence>
<accession>A0A3B0VQB2</accession>
<dbReference type="Pfam" id="PF03372">
    <property type="entry name" value="Exo_endo_phos"/>
    <property type="match status" value="1"/>
</dbReference>
<feature type="domain" description="Endonuclease/exonuclease/phosphatase" evidence="1">
    <location>
        <begin position="34"/>
        <end position="235"/>
    </location>
</feature>
<gene>
    <name evidence="2" type="ORF">MNBD_DELTA04-1336</name>
</gene>
<reference evidence="2" key="1">
    <citation type="submission" date="2018-06" db="EMBL/GenBank/DDBJ databases">
        <authorList>
            <person name="Zhirakovskaya E."/>
        </authorList>
    </citation>
    <scope>NUCLEOTIDE SEQUENCE</scope>
</reference>
<keyword evidence="2" id="KW-0378">Hydrolase</keyword>
<dbReference type="InterPro" id="IPR036691">
    <property type="entry name" value="Endo/exonu/phosph_ase_sf"/>
</dbReference>
<dbReference type="SUPFAM" id="SSF56219">
    <property type="entry name" value="DNase I-like"/>
    <property type="match status" value="1"/>
</dbReference>
<dbReference type="PANTHER" id="PTHR14859:SF1">
    <property type="entry name" value="PGAP2-INTERACTING PROTEIN"/>
    <property type="match status" value="1"/>
</dbReference>
<evidence type="ECO:0000259" key="1">
    <source>
        <dbReference type="Pfam" id="PF03372"/>
    </source>
</evidence>
<keyword evidence="2" id="KW-0540">Nuclease</keyword>
<dbReference type="GO" id="GO:0016020">
    <property type="term" value="C:membrane"/>
    <property type="evidence" value="ECO:0007669"/>
    <property type="project" value="GOC"/>
</dbReference>
<evidence type="ECO:0000313" key="2">
    <source>
        <dbReference type="EMBL" id="VAW40577.1"/>
    </source>
</evidence>
<dbReference type="AlphaFoldDB" id="A0A3B0VQB2"/>
<dbReference type="EMBL" id="UOEY01000105">
    <property type="protein sequence ID" value="VAW40577.1"/>
    <property type="molecule type" value="Genomic_DNA"/>
</dbReference>
<dbReference type="InterPro" id="IPR005135">
    <property type="entry name" value="Endo/exonuclease/phosphatase"/>
</dbReference>
<dbReference type="GO" id="GO:0004519">
    <property type="term" value="F:endonuclease activity"/>
    <property type="evidence" value="ECO:0007669"/>
    <property type="project" value="UniProtKB-KW"/>
</dbReference>
<dbReference type="PANTHER" id="PTHR14859">
    <property type="entry name" value="CALCOFLUOR WHITE HYPERSENSITIVE PROTEIN PRECURSOR"/>
    <property type="match status" value="1"/>
</dbReference>